<dbReference type="EC" id="2.7.1.12" evidence="3 9"/>
<dbReference type="GO" id="GO:0046316">
    <property type="term" value="F:gluconokinase activity"/>
    <property type="evidence" value="ECO:0007669"/>
    <property type="project" value="UniProtKB-EC"/>
</dbReference>
<dbReference type="FunCoup" id="Q6CR39">
    <property type="interactions" value="1168"/>
</dbReference>
<comment type="catalytic activity">
    <reaction evidence="8 9">
        <text>D-gluconate + ATP = 6-phospho-D-gluconate + ADP + H(+)</text>
        <dbReference type="Rhea" id="RHEA:19433"/>
        <dbReference type="ChEBI" id="CHEBI:15378"/>
        <dbReference type="ChEBI" id="CHEBI:18391"/>
        <dbReference type="ChEBI" id="CHEBI:30616"/>
        <dbReference type="ChEBI" id="CHEBI:58759"/>
        <dbReference type="ChEBI" id="CHEBI:456216"/>
        <dbReference type="EC" id="2.7.1.12"/>
    </reaction>
</comment>
<dbReference type="NCBIfam" id="TIGR01313">
    <property type="entry name" value="therm_gnt_kin"/>
    <property type="match status" value="1"/>
</dbReference>
<comment type="pathway">
    <text evidence="1 9">Carbohydrate acid metabolism; D-gluconate degradation.</text>
</comment>
<dbReference type="InterPro" id="IPR059117">
    <property type="entry name" value="APS_kinase_dom"/>
</dbReference>
<evidence type="ECO:0000256" key="3">
    <source>
        <dbReference type="ARBA" id="ARBA00012054"/>
    </source>
</evidence>
<dbReference type="SUPFAM" id="SSF52540">
    <property type="entry name" value="P-loop containing nucleoside triphosphate hydrolases"/>
    <property type="match status" value="1"/>
</dbReference>
<dbReference type="HOGENOM" id="CLU_077168_1_0_1"/>
<dbReference type="GO" id="GO:0005737">
    <property type="term" value="C:cytoplasm"/>
    <property type="evidence" value="ECO:0007669"/>
    <property type="project" value="TreeGrafter"/>
</dbReference>
<gene>
    <name evidence="11" type="ORF">KLLA0_D12078g</name>
</gene>
<dbReference type="KEGG" id="kla:KLLA0_D12078g"/>
<evidence type="ECO:0000256" key="2">
    <source>
        <dbReference type="ARBA" id="ARBA00008420"/>
    </source>
</evidence>
<keyword evidence="6 9" id="KW-0418">Kinase</keyword>
<accession>Q6CR39</accession>
<dbReference type="PaxDb" id="284590-Q6CR39"/>
<evidence type="ECO:0000256" key="4">
    <source>
        <dbReference type="ARBA" id="ARBA00022679"/>
    </source>
</evidence>
<dbReference type="AlphaFoldDB" id="Q6CR39"/>
<dbReference type="InParanoid" id="Q6CR39"/>
<comment type="similarity">
    <text evidence="2 9">Belongs to the gluconokinase GntK/GntV family.</text>
</comment>
<proteinExistence type="inferred from homology"/>
<name>Q6CR39_KLULA</name>
<dbReference type="Pfam" id="PF01583">
    <property type="entry name" value="APS_kinase"/>
    <property type="match status" value="1"/>
</dbReference>
<sequence length="181" mass="20859">MNDRPTIYVIGGTCGTGKSTIAERVHQRLHENNPKIEFIEGDLLHPAENIRKMSHGIPLHDDDRWGWLEKVSDDSYKKSEECDTCIVTCSSLKKSYRDYIRSKHPEGRFVFFMLYGAKSEILKRMLQRESHFMKADMVDSQFNDLQLPAEDEQDSFVINVTSLSVEEVVDEIMKKINASLS</sequence>
<reference evidence="11 12" key="1">
    <citation type="journal article" date="2004" name="Nature">
        <title>Genome evolution in yeasts.</title>
        <authorList>
            <consortium name="Genolevures"/>
            <person name="Dujon B."/>
            <person name="Sherman D."/>
            <person name="Fischer G."/>
            <person name="Durrens P."/>
            <person name="Casaregola S."/>
            <person name="Lafontaine I."/>
            <person name="de Montigny J."/>
            <person name="Marck C."/>
            <person name="Neuveglise C."/>
            <person name="Talla E."/>
            <person name="Goffard N."/>
            <person name="Frangeul L."/>
            <person name="Aigle M."/>
            <person name="Anthouard V."/>
            <person name="Babour A."/>
            <person name="Barbe V."/>
            <person name="Barnay S."/>
            <person name="Blanchin S."/>
            <person name="Beckerich J.M."/>
            <person name="Beyne E."/>
            <person name="Bleykasten C."/>
            <person name="Boisrame A."/>
            <person name="Boyer J."/>
            <person name="Cattolico L."/>
            <person name="Confanioleri F."/>
            <person name="de Daruvar A."/>
            <person name="Despons L."/>
            <person name="Fabre E."/>
            <person name="Fairhead C."/>
            <person name="Ferry-Dumazet H."/>
            <person name="Groppi A."/>
            <person name="Hantraye F."/>
            <person name="Hennequin C."/>
            <person name="Jauniaux N."/>
            <person name="Joyet P."/>
            <person name="Kachouri R."/>
            <person name="Kerrest A."/>
            <person name="Koszul R."/>
            <person name="Lemaire M."/>
            <person name="Lesur I."/>
            <person name="Ma L."/>
            <person name="Muller H."/>
            <person name="Nicaud J.M."/>
            <person name="Nikolski M."/>
            <person name="Oztas S."/>
            <person name="Ozier-Kalogeropoulos O."/>
            <person name="Pellenz S."/>
            <person name="Potier S."/>
            <person name="Richard G.F."/>
            <person name="Straub M.L."/>
            <person name="Suleau A."/>
            <person name="Swennene D."/>
            <person name="Tekaia F."/>
            <person name="Wesolowski-Louvel M."/>
            <person name="Westhof E."/>
            <person name="Wirth B."/>
            <person name="Zeniou-Meyer M."/>
            <person name="Zivanovic I."/>
            <person name="Bolotin-Fukuhara M."/>
            <person name="Thierry A."/>
            <person name="Bouchier C."/>
            <person name="Caudron B."/>
            <person name="Scarpelli C."/>
            <person name="Gaillardin C."/>
            <person name="Weissenbach J."/>
            <person name="Wincker P."/>
            <person name="Souciet J.L."/>
        </authorList>
    </citation>
    <scope>NUCLEOTIDE SEQUENCE [LARGE SCALE GENOMIC DNA]</scope>
    <source>
        <strain evidence="12">ATCC 8585 / CBS 2359 / DSM 70799 / NBRC 1267 / NRRL Y-1140 / WM37</strain>
    </source>
</reference>
<dbReference type="GeneID" id="2893284"/>
<evidence type="ECO:0000313" key="11">
    <source>
        <dbReference type="EMBL" id="CAH00696.1"/>
    </source>
</evidence>
<feature type="domain" description="APS kinase" evidence="10">
    <location>
        <begin position="7"/>
        <end position="114"/>
    </location>
</feature>
<keyword evidence="7 9" id="KW-0067">ATP-binding</keyword>
<dbReference type="Proteomes" id="UP000000598">
    <property type="component" value="Chromosome D"/>
</dbReference>
<evidence type="ECO:0000256" key="5">
    <source>
        <dbReference type="ARBA" id="ARBA00022741"/>
    </source>
</evidence>
<dbReference type="PANTHER" id="PTHR43442:SF3">
    <property type="entry name" value="GLUCONOKINASE-RELATED"/>
    <property type="match status" value="1"/>
</dbReference>
<evidence type="ECO:0000313" key="12">
    <source>
        <dbReference type="Proteomes" id="UP000000598"/>
    </source>
</evidence>
<evidence type="ECO:0000256" key="8">
    <source>
        <dbReference type="ARBA" id="ARBA00048090"/>
    </source>
</evidence>
<dbReference type="GO" id="GO:0005524">
    <property type="term" value="F:ATP binding"/>
    <property type="evidence" value="ECO:0007669"/>
    <property type="project" value="UniProtKB-KW"/>
</dbReference>
<dbReference type="OMA" id="YEGDDYH"/>
<dbReference type="RefSeq" id="XP_453600.1">
    <property type="nucleotide sequence ID" value="XM_453600.1"/>
</dbReference>
<dbReference type="CDD" id="cd02021">
    <property type="entry name" value="GntK"/>
    <property type="match status" value="1"/>
</dbReference>
<keyword evidence="5 9" id="KW-0547">Nucleotide-binding</keyword>
<dbReference type="GO" id="GO:0005975">
    <property type="term" value="P:carbohydrate metabolic process"/>
    <property type="evidence" value="ECO:0007669"/>
    <property type="project" value="InterPro"/>
</dbReference>
<dbReference type="PANTHER" id="PTHR43442">
    <property type="entry name" value="GLUCONOKINASE-RELATED"/>
    <property type="match status" value="1"/>
</dbReference>
<dbReference type="UniPathway" id="UPA00792"/>
<evidence type="ECO:0000259" key="10">
    <source>
        <dbReference type="Pfam" id="PF01583"/>
    </source>
</evidence>
<dbReference type="Gene3D" id="3.40.50.300">
    <property type="entry name" value="P-loop containing nucleotide triphosphate hydrolases"/>
    <property type="match status" value="1"/>
</dbReference>
<evidence type="ECO:0000256" key="7">
    <source>
        <dbReference type="ARBA" id="ARBA00022840"/>
    </source>
</evidence>
<evidence type="ECO:0000256" key="9">
    <source>
        <dbReference type="RuleBase" id="RU363066"/>
    </source>
</evidence>
<dbReference type="STRING" id="284590.Q6CR39"/>
<dbReference type="InterPro" id="IPR006001">
    <property type="entry name" value="Therm_gnt_kin"/>
</dbReference>
<dbReference type="InterPro" id="IPR027417">
    <property type="entry name" value="P-loop_NTPase"/>
</dbReference>
<evidence type="ECO:0000256" key="1">
    <source>
        <dbReference type="ARBA" id="ARBA00004875"/>
    </source>
</evidence>
<keyword evidence="4 9" id="KW-0808">Transferase</keyword>
<keyword evidence="12" id="KW-1185">Reference proteome</keyword>
<dbReference type="eggNOG" id="KOG3354">
    <property type="taxonomic scope" value="Eukaryota"/>
</dbReference>
<protein>
    <recommendedName>
        <fullName evidence="3 9">Gluconokinase</fullName>
        <ecNumber evidence="3 9">2.7.1.12</ecNumber>
    </recommendedName>
</protein>
<dbReference type="EMBL" id="CR382124">
    <property type="protein sequence ID" value="CAH00696.1"/>
    <property type="molecule type" value="Genomic_DNA"/>
</dbReference>
<evidence type="ECO:0000256" key="6">
    <source>
        <dbReference type="ARBA" id="ARBA00022777"/>
    </source>
</evidence>
<organism evidence="11 12">
    <name type="scientific">Kluyveromyces lactis (strain ATCC 8585 / CBS 2359 / DSM 70799 / NBRC 1267 / NRRL Y-1140 / WM37)</name>
    <name type="common">Yeast</name>
    <name type="synonym">Candida sphaerica</name>
    <dbReference type="NCBI Taxonomy" id="284590"/>
    <lineage>
        <taxon>Eukaryota</taxon>
        <taxon>Fungi</taxon>
        <taxon>Dikarya</taxon>
        <taxon>Ascomycota</taxon>
        <taxon>Saccharomycotina</taxon>
        <taxon>Saccharomycetes</taxon>
        <taxon>Saccharomycetales</taxon>
        <taxon>Saccharomycetaceae</taxon>
        <taxon>Kluyveromyces</taxon>
    </lineage>
</organism>